<evidence type="ECO:0000256" key="2">
    <source>
        <dbReference type="ARBA" id="ARBA00023125"/>
    </source>
</evidence>
<dbReference type="PANTHER" id="PTHR30055:SF234">
    <property type="entry name" value="HTH-TYPE TRANSCRIPTIONAL REGULATOR BETI"/>
    <property type="match status" value="1"/>
</dbReference>
<organism evidence="6 7">
    <name type="scientific">Streptomyces marincola</name>
    <dbReference type="NCBI Taxonomy" id="2878388"/>
    <lineage>
        <taxon>Bacteria</taxon>
        <taxon>Bacillati</taxon>
        <taxon>Actinomycetota</taxon>
        <taxon>Actinomycetes</taxon>
        <taxon>Kitasatosporales</taxon>
        <taxon>Streptomycetaceae</taxon>
        <taxon>Streptomyces</taxon>
    </lineage>
</organism>
<dbReference type="GO" id="GO:0000976">
    <property type="term" value="F:transcription cis-regulatory region binding"/>
    <property type="evidence" value="ECO:0007669"/>
    <property type="project" value="TreeGrafter"/>
</dbReference>
<dbReference type="Proteomes" id="UP000194218">
    <property type="component" value="Chromosome"/>
</dbReference>
<feature type="DNA-binding region" description="H-T-H motif" evidence="4">
    <location>
        <begin position="56"/>
        <end position="75"/>
    </location>
</feature>
<evidence type="ECO:0000259" key="5">
    <source>
        <dbReference type="PROSITE" id="PS50977"/>
    </source>
</evidence>
<evidence type="ECO:0000256" key="3">
    <source>
        <dbReference type="ARBA" id="ARBA00023163"/>
    </source>
</evidence>
<dbReference type="EMBL" id="CP021121">
    <property type="protein sequence ID" value="ARQ68872.1"/>
    <property type="molecule type" value="Genomic_DNA"/>
</dbReference>
<dbReference type="PROSITE" id="PS50977">
    <property type="entry name" value="HTH_TETR_2"/>
    <property type="match status" value="1"/>
</dbReference>
<evidence type="ECO:0000256" key="4">
    <source>
        <dbReference type="PROSITE-ProRule" id="PRU00335"/>
    </source>
</evidence>
<sequence>MGHTVSWRAPLCHGVFSAYHSGMGKTASSAPGTLPRTRRAILDAAIGVLAEDRTASLGDVARAADVGRSTLHRYFPDRAALVRALFEDCAEVARRSLADAALDQGPPAEAFGRLVAAMFDLGPRVDFLFAEPQLGDEEWDGELWERAQTPAAMLFERGRAEGYFAADVSLEWFFRSLWYLMSAGWEAITEEGLARHEAVALVTRTLTSGLVARGAADPG</sequence>
<name>A0A1W7CVV3_9ACTN</name>
<evidence type="ECO:0000313" key="7">
    <source>
        <dbReference type="Proteomes" id="UP000194218"/>
    </source>
</evidence>
<keyword evidence="1" id="KW-0805">Transcription regulation</keyword>
<dbReference type="GO" id="GO:0003700">
    <property type="term" value="F:DNA-binding transcription factor activity"/>
    <property type="evidence" value="ECO:0007669"/>
    <property type="project" value="TreeGrafter"/>
</dbReference>
<evidence type="ECO:0000256" key="1">
    <source>
        <dbReference type="ARBA" id="ARBA00023015"/>
    </source>
</evidence>
<keyword evidence="7" id="KW-1185">Reference proteome</keyword>
<dbReference type="InterPro" id="IPR009057">
    <property type="entry name" value="Homeodomain-like_sf"/>
</dbReference>
<dbReference type="InterPro" id="IPR001647">
    <property type="entry name" value="HTH_TetR"/>
</dbReference>
<dbReference type="InterPro" id="IPR050109">
    <property type="entry name" value="HTH-type_TetR-like_transc_reg"/>
</dbReference>
<evidence type="ECO:0000313" key="6">
    <source>
        <dbReference type="EMBL" id="ARQ68872.1"/>
    </source>
</evidence>
<keyword evidence="3" id="KW-0804">Transcription</keyword>
<dbReference type="SUPFAM" id="SSF46689">
    <property type="entry name" value="Homeodomain-like"/>
    <property type="match status" value="1"/>
</dbReference>
<dbReference type="AlphaFoldDB" id="A0A1W7CVV3"/>
<gene>
    <name evidence="6" type="ORF">CAG99_08355</name>
</gene>
<dbReference type="Gene3D" id="1.10.357.10">
    <property type="entry name" value="Tetracycline Repressor, domain 2"/>
    <property type="match status" value="1"/>
</dbReference>
<dbReference type="KEGG" id="smao:CAG99_08355"/>
<reference evidence="6 7" key="1">
    <citation type="submission" date="2017-05" db="EMBL/GenBank/DDBJ databases">
        <title>Complete genome sequence of Streptomyces sp. SCSIO 03032 revealed the diverse biosynthetic pathways for its bioactive secondary metabolites.</title>
        <authorList>
            <person name="Ma L."/>
            <person name="Zhu Y."/>
            <person name="Zhang W."/>
            <person name="Zhang G."/>
            <person name="Tian X."/>
            <person name="Zhang S."/>
            <person name="Zhang C."/>
        </authorList>
    </citation>
    <scope>NUCLEOTIDE SEQUENCE [LARGE SCALE GENOMIC DNA]</scope>
    <source>
        <strain evidence="6 7">SCSIO 03032</strain>
    </source>
</reference>
<protein>
    <recommendedName>
        <fullName evidence="5">HTH tetR-type domain-containing protein</fullName>
    </recommendedName>
</protein>
<dbReference type="Pfam" id="PF00440">
    <property type="entry name" value="TetR_N"/>
    <property type="match status" value="1"/>
</dbReference>
<accession>A0A1W7CVV3</accession>
<keyword evidence="2 4" id="KW-0238">DNA-binding</keyword>
<feature type="domain" description="HTH tetR-type" evidence="5">
    <location>
        <begin position="35"/>
        <end position="93"/>
    </location>
</feature>
<proteinExistence type="predicted"/>
<dbReference type="PANTHER" id="PTHR30055">
    <property type="entry name" value="HTH-TYPE TRANSCRIPTIONAL REGULATOR RUTR"/>
    <property type="match status" value="1"/>
</dbReference>